<dbReference type="PRINTS" id="PR00385">
    <property type="entry name" value="P450"/>
</dbReference>
<evidence type="ECO:0000256" key="14">
    <source>
        <dbReference type="RuleBase" id="RU000461"/>
    </source>
</evidence>
<dbReference type="InterPro" id="IPR017972">
    <property type="entry name" value="Cyt_P450_CS"/>
</dbReference>
<protein>
    <recommendedName>
        <fullName evidence="18">Cytochrome P450</fullName>
    </recommendedName>
</protein>
<reference evidence="16 17" key="1">
    <citation type="submission" date="2020-04" db="EMBL/GenBank/DDBJ databases">
        <authorList>
            <person name="Alioto T."/>
            <person name="Alioto T."/>
            <person name="Gomez Garrido J."/>
        </authorList>
    </citation>
    <scope>NUCLEOTIDE SEQUENCE [LARGE SCALE GENOMIC DNA]</scope>
</reference>
<evidence type="ECO:0000256" key="8">
    <source>
        <dbReference type="ARBA" id="ARBA00022848"/>
    </source>
</evidence>
<dbReference type="GO" id="GO:0020037">
    <property type="term" value="F:heme binding"/>
    <property type="evidence" value="ECO:0007669"/>
    <property type="project" value="InterPro"/>
</dbReference>
<evidence type="ECO:0000256" key="13">
    <source>
        <dbReference type="PIRSR" id="PIRSR602401-1"/>
    </source>
</evidence>
<comment type="subcellular location">
    <subcellularLocation>
        <location evidence="3">Endoplasmic reticulum membrane</location>
        <topology evidence="3">Peripheral membrane protein</topology>
    </subcellularLocation>
    <subcellularLocation>
        <location evidence="2">Microsome membrane</location>
        <topology evidence="2">Peripheral membrane protein</topology>
    </subcellularLocation>
</comment>
<comment type="cofactor">
    <cofactor evidence="1 13">
        <name>heme</name>
        <dbReference type="ChEBI" id="CHEBI:30413"/>
    </cofactor>
</comment>
<keyword evidence="6 13" id="KW-0479">Metal-binding</keyword>
<keyword evidence="7" id="KW-0256">Endoplasmic reticulum</keyword>
<feature type="binding site" description="axial binding residue" evidence="13">
    <location>
        <position position="469"/>
    </location>
    <ligand>
        <name>heme</name>
        <dbReference type="ChEBI" id="CHEBI:30413"/>
    </ligand>
    <ligandPart>
        <name>Fe</name>
        <dbReference type="ChEBI" id="CHEBI:18248"/>
    </ligandPart>
</feature>
<feature type="transmembrane region" description="Helical" evidence="15">
    <location>
        <begin position="12"/>
        <end position="30"/>
    </location>
</feature>
<sequence>MATFLPEVSFALQVTFTLVCLGIFLLYKFFTKHFDYWSTKGVTFIKPVPIFGSVTSSFLIKEHIVNIAQRWYQQYEGLPFIGYFQGRTPSLMVFDPELIARITVKDFSHFTDHGLRIGGDPLQARNMFHSTGQRWKELRLKLIPTFTSGKLKGMFPLMLESSDIFEKHLDKVAASKEAFDAKELIGRFFTDMVGSTIFGIDCNTLEEPHNQFRVMGQRLATLSKTQAMKLALIAYMPEISLKLKLTVLDSDLRDFFFKLTKDLVEKRKKTNTVRKDFLQLLIELKEKGNVAIDDDDEDKRLKENFRPSETVFKFDDTDMTALLIAFYLAGFDNTSSAATFALLELALNPEVQRKVQLEIDEFLMQNDGKVTYNALREMKYLEWVLYESMRKYPVVGIHGRVCTKKYTIPGTKVTLDEGVIITIPNYALQNDAKYFPDPERFDPERFSADDALHKYQYVYTPFGEGPRQCIGNRFALIQDKLALLSFLRRYSVKVNSKTQLPVKLNIKQFLLNAEGGIWLDLEKRATDQT</sequence>
<keyword evidence="17" id="KW-1185">Reference proteome</keyword>
<comment type="similarity">
    <text evidence="4 14">Belongs to the cytochrome P450 family.</text>
</comment>
<evidence type="ECO:0000256" key="4">
    <source>
        <dbReference type="ARBA" id="ARBA00010617"/>
    </source>
</evidence>
<keyword evidence="15" id="KW-0812">Transmembrane</keyword>
<organism evidence="16 17">
    <name type="scientific">Cloeon dipterum</name>
    <dbReference type="NCBI Taxonomy" id="197152"/>
    <lineage>
        <taxon>Eukaryota</taxon>
        <taxon>Metazoa</taxon>
        <taxon>Ecdysozoa</taxon>
        <taxon>Arthropoda</taxon>
        <taxon>Hexapoda</taxon>
        <taxon>Insecta</taxon>
        <taxon>Pterygota</taxon>
        <taxon>Palaeoptera</taxon>
        <taxon>Ephemeroptera</taxon>
        <taxon>Pisciforma</taxon>
        <taxon>Baetidae</taxon>
        <taxon>Cloeon</taxon>
    </lineage>
</organism>
<gene>
    <name evidence="16" type="ORF">CLODIP_2_CD13160</name>
</gene>
<name>A0A8S1DRZ9_9INSE</name>
<dbReference type="CDD" id="cd11056">
    <property type="entry name" value="CYP6-like"/>
    <property type="match status" value="1"/>
</dbReference>
<keyword evidence="12 15" id="KW-0472">Membrane</keyword>
<evidence type="ECO:0000256" key="2">
    <source>
        <dbReference type="ARBA" id="ARBA00004174"/>
    </source>
</evidence>
<evidence type="ECO:0000313" key="17">
    <source>
        <dbReference type="Proteomes" id="UP000494165"/>
    </source>
</evidence>
<dbReference type="GO" id="GO:0016705">
    <property type="term" value="F:oxidoreductase activity, acting on paired donors, with incorporation or reduction of molecular oxygen"/>
    <property type="evidence" value="ECO:0007669"/>
    <property type="project" value="InterPro"/>
</dbReference>
<keyword evidence="8" id="KW-0492">Microsome</keyword>
<evidence type="ECO:0000256" key="9">
    <source>
        <dbReference type="ARBA" id="ARBA00023002"/>
    </source>
</evidence>
<dbReference type="GO" id="GO:0004497">
    <property type="term" value="F:monooxygenase activity"/>
    <property type="evidence" value="ECO:0007669"/>
    <property type="project" value="UniProtKB-KW"/>
</dbReference>
<dbReference type="AlphaFoldDB" id="A0A8S1DRZ9"/>
<evidence type="ECO:0000256" key="1">
    <source>
        <dbReference type="ARBA" id="ARBA00001971"/>
    </source>
</evidence>
<dbReference type="Gene3D" id="1.10.630.10">
    <property type="entry name" value="Cytochrome P450"/>
    <property type="match status" value="1"/>
</dbReference>
<evidence type="ECO:0008006" key="18">
    <source>
        <dbReference type="Google" id="ProtNLM"/>
    </source>
</evidence>
<dbReference type="PRINTS" id="PR00463">
    <property type="entry name" value="EP450I"/>
</dbReference>
<dbReference type="FunFam" id="1.10.630.10:FF:000042">
    <property type="entry name" value="Cytochrome P450"/>
    <property type="match status" value="1"/>
</dbReference>
<dbReference type="SUPFAM" id="SSF48264">
    <property type="entry name" value="Cytochrome P450"/>
    <property type="match status" value="1"/>
</dbReference>
<keyword evidence="10 13" id="KW-0408">Iron</keyword>
<keyword evidence="5 13" id="KW-0349">Heme</keyword>
<dbReference type="PROSITE" id="PS00086">
    <property type="entry name" value="CYTOCHROME_P450"/>
    <property type="match status" value="1"/>
</dbReference>
<keyword evidence="11 14" id="KW-0503">Monooxygenase</keyword>
<dbReference type="Proteomes" id="UP000494165">
    <property type="component" value="Unassembled WGS sequence"/>
</dbReference>
<dbReference type="EMBL" id="CADEPI010000220">
    <property type="protein sequence ID" value="CAB3380927.1"/>
    <property type="molecule type" value="Genomic_DNA"/>
</dbReference>
<keyword evidence="15" id="KW-1133">Transmembrane helix</keyword>
<dbReference type="InterPro" id="IPR036396">
    <property type="entry name" value="Cyt_P450_sf"/>
</dbReference>
<proteinExistence type="inferred from homology"/>
<evidence type="ECO:0000313" key="16">
    <source>
        <dbReference type="EMBL" id="CAB3380927.1"/>
    </source>
</evidence>
<evidence type="ECO:0000256" key="11">
    <source>
        <dbReference type="ARBA" id="ARBA00023033"/>
    </source>
</evidence>
<dbReference type="GO" id="GO:0005506">
    <property type="term" value="F:iron ion binding"/>
    <property type="evidence" value="ECO:0007669"/>
    <property type="project" value="InterPro"/>
</dbReference>
<dbReference type="OrthoDB" id="2789670at2759"/>
<evidence type="ECO:0000256" key="5">
    <source>
        <dbReference type="ARBA" id="ARBA00022617"/>
    </source>
</evidence>
<dbReference type="GO" id="GO:0005789">
    <property type="term" value="C:endoplasmic reticulum membrane"/>
    <property type="evidence" value="ECO:0007669"/>
    <property type="project" value="UniProtKB-SubCell"/>
</dbReference>
<comment type="caution">
    <text evidence="16">The sequence shown here is derived from an EMBL/GenBank/DDBJ whole genome shotgun (WGS) entry which is preliminary data.</text>
</comment>
<keyword evidence="9 14" id="KW-0560">Oxidoreductase</keyword>
<dbReference type="InterPro" id="IPR050476">
    <property type="entry name" value="Insect_CytP450_Detox"/>
</dbReference>
<evidence type="ECO:0000256" key="3">
    <source>
        <dbReference type="ARBA" id="ARBA00004406"/>
    </source>
</evidence>
<dbReference type="PANTHER" id="PTHR24292:SF54">
    <property type="entry name" value="CYP9F3-RELATED"/>
    <property type="match status" value="1"/>
</dbReference>
<dbReference type="PANTHER" id="PTHR24292">
    <property type="entry name" value="CYTOCHROME P450"/>
    <property type="match status" value="1"/>
</dbReference>
<evidence type="ECO:0000256" key="6">
    <source>
        <dbReference type="ARBA" id="ARBA00022723"/>
    </source>
</evidence>
<evidence type="ECO:0000256" key="10">
    <source>
        <dbReference type="ARBA" id="ARBA00023004"/>
    </source>
</evidence>
<dbReference type="InterPro" id="IPR002401">
    <property type="entry name" value="Cyt_P450_E_grp-I"/>
</dbReference>
<evidence type="ECO:0000256" key="12">
    <source>
        <dbReference type="ARBA" id="ARBA00023136"/>
    </source>
</evidence>
<evidence type="ECO:0000256" key="7">
    <source>
        <dbReference type="ARBA" id="ARBA00022824"/>
    </source>
</evidence>
<evidence type="ECO:0000256" key="15">
    <source>
        <dbReference type="SAM" id="Phobius"/>
    </source>
</evidence>
<dbReference type="InterPro" id="IPR001128">
    <property type="entry name" value="Cyt_P450"/>
</dbReference>
<dbReference type="Pfam" id="PF00067">
    <property type="entry name" value="p450"/>
    <property type="match status" value="1"/>
</dbReference>
<accession>A0A8S1DRZ9</accession>